<dbReference type="SUPFAM" id="SSF52540">
    <property type="entry name" value="P-loop containing nucleoside triphosphate hydrolases"/>
    <property type="match status" value="1"/>
</dbReference>
<evidence type="ECO:0000256" key="5">
    <source>
        <dbReference type="ARBA" id="ARBA00022840"/>
    </source>
</evidence>
<evidence type="ECO:0000313" key="12">
    <source>
        <dbReference type="EMBL" id="QGT79554.1"/>
    </source>
</evidence>
<dbReference type="Pfam" id="PF01624">
    <property type="entry name" value="MutS_I"/>
    <property type="match status" value="1"/>
</dbReference>
<gene>
    <name evidence="9 12" type="primary">mutS</name>
    <name evidence="12" type="ORF">GM160_04870</name>
</gene>
<evidence type="ECO:0000256" key="7">
    <source>
        <dbReference type="ARBA" id="ARBA00023204"/>
    </source>
</evidence>
<dbReference type="Gene3D" id="3.40.50.300">
    <property type="entry name" value="P-loop containing nucleotide triphosphate hydrolases"/>
    <property type="match status" value="1"/>
</dbReference>
<evidence type="ECO:0000256" key="1">
    <source>
        <dbReference type="ARBA" id="ARBA00006271"/>
    </source>
</evidence>
<dbReference type="InterPro" id="IPR016151">
    <property type="entry name" value="DNA_mismatch_repair_MutS_N"/>
</dbReference>
<dbReference type="Pfam" id="PF00488">
    <property type="entry name" value="MutS_V"/>
    <property type="match status" value="1"/>
</dbReference>
<dbReference type="SMART" id="SM00533">
    <property type="entry name" value="MUTSd"/>
    <property type="match status" value="1"/>
</dbReference>
<keyword evidence="3 9" id="KW-0547">Nucleotide-binding</keyword>
<reference evidence="12 13" key="1">
    <citation type="submission" date="2019-11" db="EMBL/GenBank/DDBJ databases">
        <authorList>
            <person name="Zhang J."/>
            <person name="Sun C."/>
        </authorList>
    </citation>
    <scope>NUCLEOTIDE SEQUENCE [LARGE SCALE GENOMIC DNA]</scope>
    <source>
        <strain evidence="13">sp2</strain>
    </source>
</reference>
<dbReference type="SUPFAM" id="SSF48334">
    <property type="entry name" value="DNA repair protein MutS, domain III"/>
    <property type="match status" value="1"/>
</dbReference>
<dbReference type="SUPFAM" id="SSF53150">
    <property type="entry name" value="DNA repair protein MutS, domain II"/>
    <property type="match status" value="1"/>
</dbReference>
<dbReference type="AlphaFoldDB" id="A0A6I6D7S1"/>
<dbReference type="Proteomes" id="UP000427716">
    <property type="component" value="Chromosome"/>
</dbReference>
<dbReference type="FunFam" id="3.40.1170.10:FF:000001">
    <property type="entry name" value="DNA mismatch repair protein MutS"/>
    <property type="match status" value="1"/>
</dbReference>
<dbReference type="Gene3D" id="3.40.1170.10">
    <property type="entry name" value="DNA repair protein MutS, domain I"/>
    <property type="match status" value="1"/>
</dbReference>
<dbReference type="FunFam" id="1.10.1420.10:FF:000001">
    <property type="entry name" value="DNA mismatch repair protein MutS"/>
    <property type="match status" value="1"/>
</dbReference>
<dbReference type="PANTHER" id="PTHR11361">
    <property type="entry name" value="DNA MISMATCH REPAIR PROTEIN MUTS FAMILY MEMBER"/>
    <property type="match status" value="1"/>
</dbReference>
<comment type="similarity">
    <text evidence="1 9 10">Belongs to the DNA mismatch repair MutS family.</text>
</comment>
<dbReference type="NCBIfam" id="TIGR01070">
    <property type="entry name" value="mutS1"/>
    <property type="match status" value="1"/>
</dbReference>
<dbReference type="GO" id="GO:0003684">
    <property type="term" value="F:damaged DNA binding"/>
    <property type="evidence" value="ECO:0007669"/>
    <property type="project" value="UniProtKB-UniRule"/>
</dbReference>
<dbReference type="GO" id="GO:0005829">
    <property type="term" value="C:cytosol"/>
    <property type="evidence" value="ECO:0007669"/>
    <property type="project" value="TreeGrafter"/>
</dbReference>
<keyword evidence="13" id="KW-1185">Reference proteome</keyword>
<dbReference type="KEGG" id="ghl:GM160_04870"/>
<dbReference type="HAMAP" id="MF_00096">
    <property type="entry name" value="MutS"/>
    <property type="match status" value="1"/>
</dbReference>
<name>A0A6I6D7S1_9GAMM</name>
<keyword evidence="5 9" id="KW-0067">ATP-binding</keyword>
<dbReference type="EMBL" id="CP046415">
    <property type="protein sequence ID" value="QGT79554.1"/>
    <property type="molecule type" value="Genomic_DNA"/>
</dbReference>
<evidence type="ECO:0000313" key="13">
    <source>
        <dbReference type="Proteomes" id="UP000427716"/>
    </source>
</evidence>
<dbReference type="InterPro" id="IPR027417">
    <property type="entry name" value="P-loop_NTPase"/>
</dbReference>
<dbReference type="Pfam" id="PF05190">
    <property type="entry name" value="MutS_IV"/>
    <property type="match status" value="1"/>
</dbReference>
<dbReference type="Gene3D" id="3.30.420.110">
    <property type="entry name" value="MutS, connector domain"/>
    <property type="match status" value="1"/>
</dbReference>
<evidence type="ECO:0000256" key="4">
    <source>
        <dbReference type="ARBA" id="ARBA00022763"/>
    </source>
</evidence>
<dbReference type="GO" id="GO:0005524">
    <property type="term" value="F:ATP binding"/>
    <property type="evidence" value="ECO:0007669"/>
    <property type="project" value="UniProtKB-UniRule"/>
</dbReference>
<dbReference type="GO" id="GO:0140664">
    <property type="term" value="F:ATP-dependent DNA damage sensor activity"/>
    <property type="evidence" value="ECO:0007669"/>
    <property type="project" value="InterPro"/>
</dbReference>
<feature type="domain" description="DNA mismatch repair proteins mutS family" evidence="11">
    <location>
        <begin position="690"/>
        <end position="706"/>
    </location>
</feature>
<evidence type="ECO:0000256" key="3">
    <source>
        <dbReference type="ARBA" id="ARBA00022741"/>
    </source>
</evidence>
<dbReference type="NCBIfam" id="NF003810">
    <property type="entry name" value="PRK05399.1"/>
    <property type="match status" value="1"/>
</dbReference>
<protein>
    <recommendedName>
        <fullName evidence="2 9">DNA mismatch repair protein MutS</fullName>
    </recommendedName>
</protein>
<dbReference type="InterPro" id="IPR036678">
    <property type="entry name" value="MutS_con_dom_sf"/>
</dbReference>
<keyword evidence="4 9" id="KW-0227">DNA damage</keyword>
<dbReference type="FunFam" id="3.40.50.300:FF:000870">
    <property type="entry name" value="MutS protein homolog 4"/>
    <property type="match status" value="1"/>
</dbReference>
<keyword evidence="6 9" id="KW-0238">DNA-binding</keyword>
<feature type="binding site" evidence="9">
    <location>
        <begin position="616"/>
        <end position="623"/>
    </location>
    <ligand>
        <name>ATP</name>
        <dbReference type="ChEBI" id="CHEBI:30616"/>
    </ligand>
</feature>
<dbReference type="InterPro" id="IPR007695">
    <property type="entry name" value="DNA_mismatch_repair_MutS-lik_N"/>
</dbReference>
<proteinExistence type="inferred from homology"/>
<dbReference type="PANTHER" id="PTHR11361:SF34">
    <property type="entry name" value="DNA MISMATCH REPAIR PROTEIN MSH1, MITOCHONDRIAL"/>
    <property type="match status" value="1"/>
</dbReference>
<evidence type="ECO:0000256" key="10">
    <source>
        <dbReference type="RuleBase" id="RU003756"/>
    </source>
</evidence>
<evidence type="ECO:0000256" key="9">
    <source>
        <dbReference type="HAMAP-Rule" id="MF_00096"/>
    </source>
</evidence>
<evidence type="ECO:0000256" key="2">
    <source>
        <dbReference type="ARBA" id="ARBA00021982"/>
    </source>
</evidence>
<dbReference type="SUPFAM" id="SSF55271">
    <property type="entry name" value="DNA repair protein MutS, domain I"/>
    <property type="match status" value="1"/>
</dbReference>
<evidence type="ECO:0000256" key="8">
    <source>
        <dbReference type="ARBA" id="ARBA00024647"/>
    </source>
</evidence>
<dbReference type="InterPro" id="IPR045076">
    <property type="entry name" value="MutS"/>
</dbReference>
<dbReference type="SMART" id="SM00534">
    <property type="entry name" value="MUTSac"/>
    <property type="match status" value="1"/>
</dbReference>
<dbReference type="CDD" id="cd03284">
    <property type="entry name" value="ABC_MutS1"/>
    <property type="match status" value="1"/>
</dbReference>
<dbReference type="InterPro" id="IPR007696">
    <property type="entry name" value="DNA_mismatch_repair_MutS_core"/>
</dbReference>
<sequence>MMQQFLRIKQDYPDVLLFYRMGDFYELFFEDARHAARVLDLTLTQRGTSAGEPIPMAGVPVHAYESYLARLLKAGESVAICEQVGDVQAKGPMKREVVKVVTPGTVTDEALLEQRQAHRLVAVSRSRYRGRDRLGLAHLDLSSGRFAIMAPAGPDELATELARVDPRELLLPEGLSIEALTDGLFRADGFSRERPVWHFASETASEQLCAQFGTRDLAGFGIHADNRQALDAALGAAGALWQYVNDTQKTKLGHIDGLAVEQTSDALLLDVHTRRHLELFEDSQGRPDGALIGLLDRTATGMGARRLREWLARPLRDHERLAARHQAIGELRERDLPAVLFDALRQVNDIERITTRIVLGTARPRDLAALRDSLHQLPALTATLATCDQPLLATLNDALADLPEVRELLDAAIAEKPSVWLRDGGVIASGFDEELDRLRGLSERADTTLTAMEEDARRQSGIENLKLAYNRVHGYYFEVPRSQSARMPETFTRRQTLKSVERYTNDTLKTFEQEVLTARDKSLARERECFEALLVTLAGHQGELRRRADALADLDTLAVLADVAERHDWTAPRFRNALGVDIRQGRHPVVEANSEAVFVPNDAELAPDRRMLLITGPNMGGKSTYMRQTALIVLLAHAGAHVPAEDVEIGPIDRIFTRIGASDDLASGRSTFMVEMTETAEILHHATERSLVLIDEIGRGTSTFDGLALAWAVAEHLLQKNRAMTLFATHYFELTTLAEQFETLVNVHLEAITHNGELVFLHGVKDGPANQSYGIDVARLAGLPRPTIRRARGLLEKLEWQSHTGGEVPQMDLFAAEPVADPVETEPDPLLEAIDTLDPDKLSPRAALDLLYEWKARRQQDL</sequence>
<keyword evidence="7 9" id="KW-0234">DNA repair</keyword>
<evidence type="ECO:0000256" key="6">
    <source>
        <dbReference type="ARBA" id="ARBA00023125"/>
    </source>
</evidence>
<dbReference type="Gene3D" id="1.10.1420.10">
    <property type="match status" value="2"/>
</dbReference>
<dbReference type="PROSITE" id="PS00486">
    <property type="entry name" value="DNA_MISMATCH_REPAIR_2"/>
    <property type="match status" value="1"/>
</dbReference>
<organism evidence="12 13">
    <name type="scientific">Guyparkeria halophila</name>
    <dbReference type="NCBI Taxonomy" id="47960"/>
    <lineage>
        <taxon>Bacteria</taxon>
        <taxon>Pseudomonadati</taxon>
        <taxon>Pseudomonadota</taxon>
        <taxon>Gammaproteobacteria</taxon>
        <taxon>Chromatiales</taxon>
        <taxon>Thioalkalibacteraceae</taxon>
        <taxon>Guyparkeria</taxon>
    </lineage>
</organism>
<dbReference type="InterPro" id="IPR017261">
    <property type="entry name" value="DNA_mismatch_repair_MutS/MSH"/>
</dbReference>
<dbReference type="InterPro" id="IPR000432">
    <property type="entry name" value="DNA_mismatch_repair_MutS_C"/>
</dbReference>
<dbReference type="Pfam" id="PF05192">
    <property type="entry name" value="MutS_III"/>
    <property type="match status" value="1"/>
</dbReference>
<dbReference type="Pfam" id="PF05188">
    <property type="entry name" value="MutS_II"/>
    <property type="match status" value="1"/>
</dbReference>
<dbReference type="GO" id="GO:0006298">
    <property type="term" value="P:mismatch repair"/>
    <property type="evidence" value="ECO:0007669"/>
    <property type="project" value="UniProtKB-UniRule"/>
</dbReference>
<dbReference type="GO" id="GO:0030983">
    <property type="term" value="F:mismatched DNA binding"/>
    <property type="evidence" value="ECO:0007669"/>
    <property type="project" value="InterPro"/>
</dbReference>
<dbReference type="InterPro" id="IPR007861">
    <property type="entry name" value="DNA_mismatch_repair_MutS_clamp"/>
</dbReference>
<dbReference type="Gene3D" id="6.10.140.430">
    <property type="match status" value="1"/>
</dbReference>
<dbReference type="PIRSF" id="PIRSF037677">
    <property type="entry name" value="DNA_mis_repair_Msh6"/>
    <property type="match status" value="1"/>
</dbReference>
<comment type="function">
    <text evidence="8 9">This protein is involved in the repair of mismatches in DNA. It is possible that it carries out the mismatch recognition step. This protein has a weak ATPase activity.</text>
</comment>
<evidence type="ECO:0000259" key="11">
    <source>
        <dbReference type="PROSITE" id="PS00486"/>
    </source>
</evidence>
<dbReference type="InterPro" id="IPR007860">
    <property type="entry name" value="DNA_mmatch_repair_MutS_con_dom"/>
</dbReference>
<accession>A0A6I6D7S1</accession>
<dbReference type="InterPro" id="IPR005748">
    <property type="entry name" value="DNA_mismatch_repair_MutS"/>
</dbReference>
<dbReference type="InterPro" id="IPR036187">
    <property type="entry name" value="DNA_mismatch_repair_MutS_sf"/>
</dbReference>